<proteinExistence type="predicted"/>
<name>A0A816E032_9BILA</name>
<dbReference type="AlphaFoldDB" id="A0A816E032"/>
<accession>A0A816E032</accession>
<dbReference type="Proteomes" id="UP000663832">
    <property type="component" value="Unassembled WGS sequence"/>
</dbReference>
<protein>
    <submittedName>
        <fullName evidence="2">Uncharacterized protein</fullName>
    </submittedName>
</protein>
<comment type="caution">
    <text evidence="2">The sequence shown here is derived from an EMBL/GenBank/DDBJ whole genome shotgun (WGS) entry which is preliminary data.</text>
</comment>
<organism evidence="2 3">
    <name type="scientific">Adineta steineri</name>
    <dbReference type="NCBI Taxonomy" id="433720"/>
    <lineage>
        <taxon>Eukaryota</taxon>
        <taxon>Metazoa</taxon>
        <taxon>Spiralia</taxon>
        <taxon>Gnathifera</taxon>
        <taxon>Rotifera</taxon>
        <taxon>Eurotatoria</taxon>
        <taxon>Bdelloidea</taxon>
        <taxon>Adinetida</taxon>
        <taxon>Adinetidae</taxon>
        <taxon>Adineta</taxon>
    </lineage>
</organism>
<keyword evidence="3" id="KW-1185">Reference proteome</keyword>
<reference evidence="2" key="1">
    <citation type="submission" date="2021-02" db="EMBL/GenBank/DDBJ databases">
        <authorList>
            <person name="Nowell W R."/>
        </authorList>
    </citation>
    <scope>NUCLEOTIDE SEQUENCE</scope>
</reference>
<dbReference type="Proteomes" id="UP000663877">
    <property type="component" value="Unassembled WGS sequence"/>
</dbReference>
<evidence type="ECO:0000313" key="3">
    <source>
        <dbReference type="Proteomes" id="UP000663832"/>
    </source>
</evidence>
<evidence type="ECO:0000313" key="2">
    <source>
        <dbReference type="EMBL" id="CAF1641056.1"/>
    </source>
</evidence>
<sequence length="72" mass="8246">MSENKIETSVYSKTAVEHYSTPVVMNNLHNNESFYSTRSLSYSDMDLSQQQHQGTEEFHLSSAMNINDNTIL</sequence>
<gene>
    <name evidence="1" type="ORF">BJG266_LOCUS42523</name>
    <name evidence="2" type="ORF">QVE165_LOCUS59404</name>
</gene>
<dbReference type="EMBL" id="CAJNOM010003049">
    <property type="protein sequence ID" value="CAF1641056.1"/>
    <property type="molecule type" value="Genomic_DNA"/>
</dbReference>
<dbReference type="OrthoDB" id="10434149at2759"/>
<dbReference type="EMBL" id="CAJNOI010002723">
    <property type="protein sequence ID" value="CAF1489426.1"/>
    <property type="molecule type" value="Genomic_DNA"/>
</dbReference>
<evidence type="ECO:0000313" key="1">
    <source>
        <dbReference type="EMBL" id="CAF1489426.1"/>
    </source>
</evidence>